<evidence type="ECO:0000313" key="3">
    <source>
        <dbReference type="EMBL" id="KAG2230007.1"/>
    </source>
</evidence>
<keyword evidence="2" id="KW-0472">Membrane</keyword>
<evidence type="ECO:0000256" key="2">
    <source>
        <dbReference type="SAM" id="Phobius"/>
    </source>
</evidence>
<dbReference type="AlphaFoldDB" id="A0A8H7SKV0"/>
<accession>A0A8H7SKV0</accession>
<organism evidence="3 4">
    <name type="scientific">Thamnidium elegans</name>
    <dbReference type="NCBI Taxonomy" id="101142"/>
    <lineage>
        <taxon>Eukaryota</taxon>
        <taxon>Fungi</taxon>
        <taxon>Fungi incertae sedis</taxon>
        <taxon>Mucoromycota</taxon>
        <taxon>Mucoromycotina</taxon>
        <taxon>Mucoromycetes</taxon>
        <taxon>Mucorales</taxon>
        <taxon>Mucorineae</taxon>
        <taxon>Mucoraceae</taxon>
        <taxon>Thamnidium</taxon>
    </lineage>
</organism>
<evidence type="ECO:0000313" key="4">
    <source>
        <dbReference type="Proteomes" id="UP000613177"/>
    </source>
</evidence>
<evidence type="ECO:0000256" key="1">
    <source>
        <dbReference type="SAM" id="MobiDB-lite"/>
    </source>
</evidence>
<feature type="region of interest" description="Disordered" evidence="1">
    <location>
        <begin position="1"/>
        <end position="41"/>
    </location>
</feature>
<proteinExistence type="predicted"/>
<dbReference type="Proteomes" id="UP000613177">
    <property type="component" value="Unassembled WGS sequence"/>
</dbReference>
<name>A0A8H7SKV0_9FUNG</name>
<comment type="caution">
    <text evidence="3">The sequence shown here is derived from an EMBL/GenBank/DDBJ whole genome shotgun (WGS) entry which is preliminary data.</text>
</comment>
<keyword evidence="4" id="KW-1185">Reference proteome</keyword>
<keyword evidence="2" id="KW-0812">Transmembrane</keyword>
<keyword evidence="2" id="KW-1133">Transmembrane helix</keyword>
<reference evidence="3" key="1">
    <citation type="submission" date="2021-01" db="EMBL/GenBank/DDBJ databases">
        <title>Metabolic potential, ecology and presence of endohyphal bacteria is reflected in genomic diversity of Mucoromycotina.</title>
        <authorList>
            <person name="Muszewska A."/>
            <person name="Okrasinska A."/>
            <person name="Steczkiewicz K."/>
            <person name="Drgas O."/>
            <person name="Orlowska M."/>
            <person name="Perlinska-Lenart U."/>
            <person name="Aleksandrzak-Piekarczyk T."/>
            <person name="Szatraj K."/>
            <person name="Zielenkiewicz U."/>
            <person name="Pilsyk S."/>
            <person name="Malc E."/>
            <person name="Mieczkowski P."/>
            <person name="Kruszewska J.S."/>
            <person name="Biernat P."/>
            <person name="Pawlowska J."/>
        </authorList>
    </citation>
    <scope>NUCLEOTIDE SEQUENCE</scope>
    <source>
        <strain evidence="3">WA0000018081</strain>
    </source>
</reference>
<feature type="compositionally biased region" description="Polar residues" evidence="1">
    <location>
        <begin position="21"/>
        <end position="31"/>
    </location>
</feature>
<sequence>MSASVPPQQQSAVSSEMAEPLSSTANTNVQIPTPPPPAYQDNLDPVNTNLIGETYYRPPPPPVSYPFPPIQEPFDTPAIGNRITEYYSPQDNRRLAMKRRLSSCLCIIVTIAVIIGLASGLTRNAYYSNCECQTDSNCSSLYGANVYCYNNCECVTRY</sequence>
<protein>
    <submittedName>
        <fullName evidence="3">Uncharacterized protein</fullName>
    </submittedName>
</protein>
<gene>
    <name evidence="3" type="ORF">INT48_002825</name>
</gene>
<feature type="compositionally biased region" description="Low complexity" evidence="1">
    <location>
        <begin position="1"/>
        <end position="15"/>
    </location>
</feature>
<feature type="transmembrane region" description="Helical" evidence="2">
    <location>
        <begin position="101"/>
        <end position="121"/>
    </location>
</feature>
<dbReference type="EMBL" id="JAEPRE010000229">
    <property type="protein sequence ID" value="KAG2230007.1"/>
    <property type="molecule type" value="Genomic_DNA"/>
</dbReference>
<dbReference type="OrthoDB" id="2286253at2759"/>